<dbReference type="RefSeq" id="WP_121121604.1">
    <property type="nucleotide sequence ID" value="NZ_RBWS01000004.1"/>
</dbReference>
<reference evidence="1 2" key="1">
    <citation type="submission" date="2018-10" db="EMBL/GenBank/DDBJ databases">
        <title>Sphingobacterium sp. M05W1-28.</title>
        <authorList>
            <person name="Cai H."/>
        </authorList>
    </citation>
    <scope>NUCLEOTIDE SEQUENCE [LARGE SCALE GENOMIC DNA]</scope>
    <source>
        <strain evidence="1 2">M05W1-28</strain>
    </source>
</reference>
<protein>
    <submittedName>
        <fullName evidence="1">Uncharacterized protein</fullName>
    </submittedName>
</protein>
<sequence length="211" mass="23289">MAILQNGPNGPITGKFGSVSAYMLNGQNVVRGLKRKRTSPPSESELLNRKKQKVAGRFAGDNSRILDFGYQFLAEKGSRIGAFQLAQRHIFKEALELDSENDPFINPEKLVVFAGQLRPLSNCQVSLHGSVIALKWTPDAQYEGSFYKINLALIGLYGESHLKTSIAEINQGSCSIQFDEISTKSCDYHVYVCIWDTLNGGFSNSTYCGVI</sequence>
<dbReference type="EMBL" id="RBWS01000004">
    <property type="protein sequence ID" value="RKO72647.1"/>
    <property type="molecule type" value="Genomic_DNA"/>
</dbReference>
<organism evidence="1 2">
    <name type="scientific">Sphingobacterium puteale</name>
    <dbReference type="NCBI Taxonomy" id="2420510"/>
    <lineage>
        <taxon>Bacteria</taxon>
        <taxon>Pseudomonadati</taxon>
        <taxon>Bacteroidota</taxon>
        <taxon>Sphingobacteriia</taxon>
        <taxon>Sphingobacteriales</taxon>
        <taxon>Sphingobacteriaceae</taxon>
        <taxon>Sphingobacterium</taxon>
    </lineage>
</organism>
<dbReference type="Proteomes" id="UP000282423">
    <property type="component" value="Unassembled WGS sequence"/>
</dbReference>
<gene>
    <name evidence="1" type="ORF">D7322_04150</name>
</gene>
<evidence type="ECO:0000313" key="1">
    <source>
        <dbReference type="EMBL" id="RKO72647.1"/>
    </source>
</evidence>
<dbReference type="OrthoDB" id="648163at2"/>
<keyword evidence="2" id="KW-1185">Reference proteome</keyword>
<comment type="caution">
    <text evidence="1">The sequence shown here is derived from an EMBL/GenBank/DDBJ whole genome shotgun (WGS) entry which is preliminary data.</text>
</comment>
<dbReference type="AlphaFoldDB" id="A0A420W264"/>
<accession>A0A420W264</accession>
<proteinExistence type="predicted"/>
<name>A0A420W264_9SPHI</name>
<evidence type="ECO:0000313" key="2">
    <source>
        <dbReference type="Proteomes" id="UP000282423"/>
    </source>
</evidence>